<dbReference type="Proteomes" id="UP001338582">
    <property type="component" value="Chromosome 1"/>
</dbReference>
<evidence type="ECO:0000313" key="1">
    <source>
        <dbReference type="EMBL" id="WPK23565.1"/>
    </source>
</evidence>
<evidence type="ECO:0000313" key="2">
    <source>
        <dbReference type="Proteomes" id="UP001338582"/>
    </source>
</evidence>
<keyword evidence="2" id="KW-1185">Reference proteome</keyword>
<name>A0AAX4H719_9ASCO</name>
<dbReference type="KEGG" id="asau:88171874"/>
<reference evidence="1 2" key="1">
    <citation type="submission" date="2023-10" db="EMBL/GenBank/DDBJ databases">
        <title>Draft Genome Sequence of Candida saopaulonensis from a very Premature Infant with Sepsis.</title>
        <authorList>
            <person name="Ning Y."/>
            <person name="Dai R."/>
            <person name="Xiao M."/>
            <person name="Xu Y."/>
            <person name="Yan Q."/>
            <person name="Zhang L."/>
        </authorList>
    </citation>
    <scope>NUCLEOTIDE SEQUENCE [LARGE SCALE GENOMIC DNA]</scope>
    <source>
        <strain evidence="1 2">19XY460</strain>
    </source>
</reference>
<sequence>MFQILYPAHPHINKHYYIFFLETSPKHTLIAPISGTKPQISLKYIADTVENTPAAFFPASPHPIMSDRRQLSLDRDRVTVLLLINALLIKKAYSIYAGVLSNQQTFHLMLPQNRQAILEQFNNVNRRLQCNLGVLLYISDLYHNKAAAQQAGRFQFPVILSTPPEMPELRHLYKKLQDLYPEAIQFLKLKMQHMKQQQDSGMLAGGQPPMAMSKAQQLQQQMPILGNPQPKPSQPYPLQASPYNYDMSQMNSPQAFDTGMMGVLQLGRGQMGNQGKMYNPSHIQKEFSFNGSS</sequence>
<proteinExistence type="predicted"/>
<protein>
    <submittedName>
        <fullName evidence="1">Uncharacterized protein</fullName>
    </submittedName>
</protein>
<dbReference type="GeneID" id="88171874"/>
<organism evidence="1 2">
    <name type="scientific">Australozyma saopauloensis</name>
    <dbReference type="NCBI Taxonomy" id="291208"/>
    <lineage>
        <taxon>Eukaryota</taxon>
        <taxon>Fungi</taxon>
        <taxon>Dikarya</taxon>
        <taxon>Ascomycota</taxon>
        <taxon>Saccharomycotina</taxon>
        <taxon>Pichiomycetes</taxon>
        <taxon>Metschnikowiaceae</taxon>
        <taxon>Australozyma</taxon>
    </lineage>
</organism>
<gene>
    <name evidence="1" type="ORF">PUMCH_000806</name>
</gene>
<dbReference type="RefSeq" id="XP_062875951.1">
    <property type="nucleotide sequence ID" value="XM_063019881.1"/>
</dbReference>
<dbReference type="EMBL" id="CP138894">
    <property type="protein sequence ID" value="WPK23565.1"/>
    <property type="molecule type" value="Genomic_DNA"/>
</dbReference>
<accession>A0AAX4H719</accession>
<dbReference type="AlphaFoldDB" id="A0AAX4H719"/>